<evidence type="ECO:0000256" key="6">
    <source>
        <dbReference type="RuleBase" id="RU003983"/>
    </source>
</evidence>
<comment type="cofactor">
    <cofactor evidence="6">
        <name>Zn(2+)</name>
        <dbReference type="ChEBI" id="CHEBI:29105"/>
    </cofactor>
    <text evidence="6">Binds 1 zinc ion per subunit.</text>
</comment>
<feature type="transmembrane region" description="Helical" evidence="7">
    <location>
        <begin position="298"/>
        <end position="315"/>
    </location>
</feature>
<evidence type="ECO:0000256" key="7">
    <source>
        <dbReference type="SAM" id="Phobius"/>
    </source>
</evidence>
<dbReference type="InterPro" id="IPR001915">
    <property type="entry name" value="Peptidase_M48"/>
</dbReference>
<feature type="domain" description="Peptidase M48" evidence="8">
    <location>
        <begin position="179"/>
        <end position="380"/>
    </location>
</feature>
<protein>
    <submittedName>
        <fullName evidence="10">STE24 endopeptidase</fullName>
    </submittedName>
</protein>
<accession>A0A4V2SC86</accession>
<feature type="transmembrane region" description="Helical" evidence="7">
    <location>
        <begin position="71"/>
        <end position="92"/>
    </location>
</feature>
<keyword evidence="7" id="KW-1133">Transmembrane helix</keyword>
<dbReference type="InterPro" id="IPR032456">
    <property type="entry name" value="Peptidase_M48_N"/>
</dbReference>
<dbReference type="RefSeq" id="WP_117316574.1">
    <property type="nucleotide sequence ID" value="NZ_QQSW01000006.1"/>
</dbReference>
<evidence type="ECO:0000313" key="11">
    <source>
        <dbReference type="Proteomes" id="UP000294980"/>
    </source>
</evidence>
<comment type="similarity">
    <text evidence="6">Belongs to the peptidase M48 family.</text>
</comment>
<name>A0A4V2SC86_9GAMM</name>
<organism evidence="10 11">
    <name type="scientific">Chromatocurvus halotolerans</name>
    <dbReference type="NCBI Taxonomy" id="1132028"/>
    <lineage>
        <taxon>Bacteria</taxon>
        <taxon>Pseudomonadati</taxon>
        <taxon>Pseudomonadota</taxon>
        <taxon>Gammaproteobacteria</taxon>
        <taxon>Cellvibrionales</taxon>
        <taxon>Halieaceae</taxon>
        <taxon>Chromatocurvus</taxon>
    </lineage>
</organism>
<keyword evidence="4 6" id="KW-0862">Zinc</keyword>
<evidence type="ECO:0000259" key="8">
    <source>
        <dbReference type="Pfam" id="PF01435"/>
    </source>
</evidence>
<evidence type="ECO:0000256" key="2">
    <source>
        <dbReference type="ARBA" id="ARBA00022723"/>
    </source>
</evidence>
<dbReference type="GO" id="GO:0004222">
    <property type="term" value="F:metalloendopeptidase activity"/>
    <property type="evidence" value="ECO:0007669"/>
    <property type="project" value="InterPro"/>
</dbReference>
<feature type="transmembrane region" description="Helical" evidence="7">
    <location>
        <begin position="144"/>
        <end position="167"/>
    </location>
</feature>
<dbReference type="Pfam" id="PF01435">
    <property type="entry name" value="Peptidase_M48"/>
    <property type="match status" value="1"/>
</dbReference>
<keyword evidence="7" id="KW-0812">Transmembrane</keyword>
<dbReference type="PANTHER" id="PTHR10120">
    <property type="entry name" value="CAAX PRENYL PROTEASE 1"/>
    <property type="match status" value="1"/>
</dbReference>
<sequence length="394" mass="43492">MPLDAEAATRAYIDGLGSEALAMSAAYTAAGHWMILWSLLVSVVATLIIVRLGITDRLWAFLEKRRWALRTFLTAAGFFLVSAILTLPWTVYEAWWHERSYQRTQQPLADFFLQNSIAMALNVVLAALFFLGVYALIRRAGRRWWLWSGGLAAGAAATLLLLSPTLIEPLFNDYQPVPEGAVRDAVLVMAAEADIPADRIFLYDGSRQSNNFTANVSGIGGAARIAISDVALTQASLDEVRAVTGHEVGHYVLGHVWRMVFVLSALAILLFFLADRLFPGFARLLGSDTRQIDDPRGIPVLILLLSVLGTLAMPVTNGVVRIGETEADIYSLQTVNLPDALASALVKTAEYRYPRPHPVQEILFYSHPSVERRVRRAMEWKAAHPPGKDWNLGP</sequence>
<keyword evidence="2" id="KW-0479">Metal-binding</keyword>
<keyword evidence="3 6" id="KW-0378">Hydrolase</keyword>
<keyword evidence="1 6" id="KW-0645">Protease</keyword>
<dbReference type="Gene3D" id="3.30.2010.10">
    <property type="entry name" value="Metalloproteases ('zincins'), catalytic domain"/>
    <property type="match status" value="1"/>
</dbReference>
<evidence type="ECO:0000256" key="3">
    <source>
        <dbReference type="ARBA" id="ARBA00022801"/>
    </source>
</evidence>
<evidence type="ECO:0000256" key="4">
    <source>
        <dbReference type="ARBA" id="ARBA00022833"/>
    </source>
</evidence>
<evidence type="ECO:0000259" key="9">
    <source>
        <dbReference type="Pfam" id="PF16491"/>
    </source>
</evidence>
<dbReference type="OrthoDB" id="9781930at2"/>
<feature type="transmembrane region" description="Helical" evidence="7">
    <location>
        <begin position="256"/>
        <end position="278"/>
    </location>
</feature>
<feature type="transmembrane region" description="Helical" evidence="7">
    <location>
        <begin position="30"/>
        <end position="50"/>
    </location>
</feature>
<dbReference type="EMBL" id="SLWX01000001">
    <property type="protein sequence ID" value="TCO78440.1"/>
    <property type="molecule type" value="Genomic_DNA"/>
</dbReference>
<keyword evidence="7" id="KW-0472">Membrane</keyword>
<dbReference type="Pfam" id="PF16491">
    <property type="entry name" value="Peptidase_M48_N"/>
    <property type="match status" value="1"/>
</dbReference>
<reference evidence="10 11" key="1">
    <citation type="submission" date="2019-03" db="EMBL/GenBank/DDBJ databases">
        <title>Genomic Encyclopedia of Type Strains, Phase IV (KMG-IV): sequencing the most valuable type-strain genomes for metagenomic binning, comparative biology and taxonomic classification.</title>
        <authorList>
            <person name="Goeker M."/>
        </authorList>
    </citation>
    <scope>NUCLEOTIDE SEQUENCE [LARGE SCALE GENOMIC DNA]</scope>
    <source>
        <strain evidence="10 11">DSM 23344</strain>
    </source>
</reference>
<feature type="domain" description="CAAX prenyl protease 1 N-terminal" evidence="9">
    <location>
        <begin position="18"/>
        <end position="172"/>
    </location>
</feature>
<feature type="transmembrane region" description="Helical" evidence="7">
    <location>
        <begin position="112"/>
        <end position="137"/>
    </location>
</feature>
<gene>
    <name evidence="10" type="ORF">EV688_101257</name>
</gene>
<dbReference type="Proteomes" id="UP000294980">
    <property type="component" value="Unassembled WGS sequence"/>
</dbReference>
<keyword evidence="5 6" id="KW-0482">Metalloprotease</keyword>
<evidence type="ECO:0000313" key="10">
    <source>
        <dbReference type="EMBL" id="TCO78440.1"/>
    </source>
</evidence>
<evidence type="ECO:0000256" key="1">
    <source>
        <dbReference type="ARBA" id="ARBA00022670"/>
    </source>
</evidence>
<dbReference type="GO" id="GO:0046872">
    <property type="term" value="F:metal ion binding"/>
    <property type="evidence" value="ECO:0007669"/>
    <property type="project" value="UniProtKB-KW"/>
</dbReference>
<evidence type="ECO:0000256" key="5">
    <source>
        <dbReference type="ARBA" id="ARBA00023049"/>
    </source>
</evidence>
<comment type="caution">
    <text evidence="10">The sequence shown here is derived from an EMBL/GenBank/DDBJ whole genome shotgun (WGS) entry which is preliminary data.</text>
</comment>
<keyword evidence="11" id="KW-1185">Reference proteome</keyword>
<dbReference type="GO" id="GO:0006508">
    <property type="term" value="P:proteolysis"/>
    <property type="evidence" value="ECO:0007669"/>
    <property type="project" value="UniProtKB-KW"/>
</dbReference>
<dbReference type="AlphaFoldDB" id="A0A4V2SC86"/>
<proteinExistence type="inferred from homology"/>